<dbReference type="GO" id="GO:0016787">
    <property type="term" value="F:hydrolase activity"/>
    <property type="evidence" value="ECO:0007669"/>
    <property type="project" value="UniProtKB-KW"/>
</dbReference>
<dbReference type="Gene3D" id="3.40.50.1820">
    <property type="entry name" value="alpha/beta hydrolase"/>
    <property type="match status" value="1"/>
</dbReference>
<dbReference type="InterPro" id="IPR029058">
    <property type="entry name" value="AB_hydrolase_fold"/>
</dbReference>
<keyword evidence="12" id="KW-1185">Reference proteome</keyword>
<dbReference type="OrthoDB" id="3210113at2"/>
<organism evidence="11 12">
    <name type="scientific">Actinokineospora auranticolor</name>
    <dbReference type="NCBI Taxonomy" id="155976"/>
    <lineage>
        <taxon>Bacteria</taxon>
        <taxon>Bacillati</taxon>
        <taxon>Actinomycetota</taxon>
        <taxon>Actinomycetes</taxon>
        <taxon>Pseudonocardiales</taxon>
        <taxon>Pseudonocardiaceae</taxon>
        <taxon>Actinokineospora</taxon>
    </lineage>
</organism>
<evidence type="ECO:0000256" key="5">
    <source>
        <dbReference type="ARBA" id="ARBA00022679"/>
    </source>
</evidence>
<comment type="caution">
    <text evidence="11">The sequence shown here is derived from an EMBL/GenBank/DDBJ whole genome shotgun (WGS) entry which is preliminary data.</text>
</comment>
<dbReference type="Pfam" id="PF00756">
    <property type="entry name" value="Esterase"/>
    <property type="match status" value="1"/>
</dbReference>
<feature type="region of interest" description="Disordered" evidence="9">
    <location>
        <begin position="41"/>
        <end position="61"/>
    </location>
</feature>
<dbReference type="PANTHER" id="PTHR48098:SF1">
    <property type="entry name" value="DIACYLGLYCEROL ACYLTRANSFERASE_MYCOLYLTRANSFERASE AG85A"/>
    <property type="match status" value="1"/>
</dbReference>
<dbReference type="EMBL" id="PTIX01000007">
    <property type="protein sequence ID" value="PPK67429.1"/>
    <property type="molecule type" value="Genomic_DNA"/>
</dbReference>
<keyword evidence="10" id="KW-1133">Transmembrane helix</keyword>
<evidence type="ECO:0000256" key="8">
    <source>
        <dbReference type="ARBA" id="ARBA00048109"/>
    </source>
</evidence>
<reference evidence="11 12" key="1">
    <citation type="submission" date="2018-02" db="EMBL/GenBank/DDBJ databases">
        <title>Genomic Encyclopedia of Archaeal and Bacterial Type Strains, Phase II (KMG-II): from individual species to whole genera.</title>
        <authorList>
            <person name="Goeker M."/>
        </authorList>
    </citation>
    <scope>NUCLEOTIDE SEQUENCE [LARGE SCALE GENOMIC DNA]</scope>
    <source>
        <strain evidence="11 12">YU 961-1</strain>
    </source>
</reference>
<feature type="compositionally biased region" description="Pro residues" evidence="9">
    <location>
        <begin position="46"/>
        <end position="60"/>
    </location>
</feature>
<protein>
    <recommendedName>
        <fullName evidence="7">Acyl-CoA:diacylglycerol acyltransferase</fullName>
        <ecNumber evidence="3">2.3.1.122</ecNumber>
        <ecNumber evidence="4">2.3.1.20</ecNumber>
    </recommendedName>
</protein>
<feature type="transmembrane region" description="Helical" evidence="10">
    <location>
        <begin position="12"/>
        <end position="32"/>
    </location>
</feature>
<sequence length="290" mass="30435">MSGRMSRRQVIGLAVGGTATTVGLGIFGAWALRQDKTPLSDVRTPIPGPTDPPTTKPPAPLFESRKVFSKARGREVSLLVYRPDGLADDGGTLPTCLALHGRGANANQFTDLGVGDNLSAAAAYAVVAVDGGDATYWVRTDPGDDPQAMLTDELPAWLAELGVSTKPFAVLGVSMGGYGALNYVRAHTGQVRAAAVLSPALFPTWAQAKARDVFPGRALWEQTEPLLHVAELGKTALGVWCGTADPLLPSANQLIDTAKPAVARTGDGGHDADYWRRALPEAMSFIGSHI</sequence>
<dbReference type="EC" id="2.3.1.20" evidence="4"/>
<comment type="similarity">
    <text evidence="2">Belongs to the mycobacterial A85 antigen family.</text>
</comment>
<comment type="catalytic activity">
    <reaction evidence="8">
        <text>an acyl-CoA + a 1,2-diacyl-sn-glycerol = a triacyl-sn-glycerol + CoA</text>
        <dbReference type="Rhea" id="RHEA:10868"/>
        <dbReference type="ChEBI" id="CHEBI:17815"/>
        <dbReference type="ChEBI" id="CHEBI:57287"/>
        <dbReference type="ChEBI" id="CHEBI:58342"/>
        <dbReference type="ChEBI" id="CHEBI:64615"/>
        <dbReference type="EC" id="2.3.1.20"/>
    </reaction>
</comment>
<evidence type="ECO:0000256" key="10">
    <source>
        <dbReference type="SAM" id="Phobius"/>
    </source>
</evidence>
<keyword evidence="5" id="KW-0808">Transferase</keyword>
<dbReference type="InterPro" id="IPR006311">
    <property type="entry name" value="TAT_signal"/>
</dbReference>
<keyword evidence="6" id="KW-0012">Acyltransferase</keyword>
<evidence type="ECO:0000313" key="12">
    <source>
        <dbReference type="Proteomes" id="UP000239203"/>
    </source>
</evidence>
<dbReference type="AlphaFoldDB" id="A0A2S6GQE0"/>
<dbReference type="SUPFAM" id="SSF53474">
    <property type="entry name" value="alpha/beta-Hydrolases"/>
    <property type="match status" value="1"/>
</dbReference>
<evidence type="ECO:0000256" key="2">
    <source>
        <dbReference type="ARBA" id="ARBA00005874"/>
    </source>
</evidence>
<dbReference type="EC" id="2.3.1.122" evidence="3"/>
<dbReference type="RefSeq" id="WP_104479549.1">
    <property type="nucleotide sequence ID" value="NZ_CP154825.1"/>
</dbReference>
<evidence type="ECO:0000256" key="6">
    <source>
        <dbReference type="ARBA" id="ARBA00023315"/>
    </source>
</evidence>
<evidence type="ECO:0000256" key="1">
    <source>
        <dbReference type="ARBA" id="ARBA00000697"/>
    </source>
</evidence>
<name>A0A2S6GQE0_9PSEU</name>
<dbReference type="InterPro" id="IPR000801">
    <property type="entry name" value="Esterase-like"/>
</dbReference>
<dbReference type="PANTHER" id="PTHR48098">
    <property type="entry name" value="ENTEROCHELIN ESTERASE-RELATED"/>
    <property type="match status" value="1"/>
</dbReference>
<evidence type="ECO:0000256" key="9">
    <source>
        <dbReference type="SAM" id="MobiDB-lite"/>
    </source>
</evidence>
<evidence type="ECO:0000256" key="4">
    <source>
        <dbReference type="ARBA" id="ARBA00013244"/>
    </source>
</evidence>
<dbReference type="GO" id="GO:0050348">
    <property type="term" value="F:trehalose O-mycolyltransferase activity"/>
    <property type="evidence" value="ECO:0007669"/>
    <property type="project" value="UniProtKB-EC"/>
</dbReference>
<gene>
    <name evidence="11" type="ORF">CLV40_10792</name>
</gene>
<keyword evidence="10" id="KW-0472">Membrane</keyword>
<comment type="catalytic activity">
    <reaction evidence="1">
        <text>2 alpha,alpha'-trehalose 6-mycolate = alpha,alpha'-trehalose 6,6'-bismycolate + alpha,alpha-trehalose</text>
        <dbReference type="Rhea" id="RHEA:23472"/>
        <dbReference type="ChEBI" id="CHEBI:16551"/>
        <dbReference type="ChEBI" id="CHEBI:18195"/>
        <dbReference type="ChEBI" id="CHEBI:18234"/>
        <dbReference type="EC" id="2.3.1.122"/>
    </reaction>
</comment>
<dbReference type="GO" id="GO:0004144">
    <property type="term" value="F:diacylglycerol O-acyltransferase activity"/>
    <property type="evidence" value="ECO:0007669"/>
    <property type="project" value="UniProtKB-EC"/>
</dbReference>
<evidence type="ECO:0000256" key="7">
    <source>
        <dbReference type="ARBA" id="ARBA00032572"/>
    </source>
</evidence>
<evidence type="ECO:0000256" key="3">
    <source>
        <dbReference type="ARBA" id="ARBA00012820"/>
    </source>
</evidence>
<keyword evidence="11" id="KW-0378">Hydrolase</keyword>
<dbReference type="InterPro" id="IPR050583">
    <property type="entry name" value="Mycobacterial_A85_antigen"/>
</dbReference>
<dbReference type="Proteomes" id="UP000239203">
    <property type="component" value="Unassembled WGS sequence"/>
</dbReference>
<dbReference type="PROSITE" id="PS51318">
    <property type="entry name" value="TAT"/>
    <property type="match status" value="1"/>
</dbReference>
<proteinExistence type="inferred from homology"/>
<accession>A0A2S6GQE0</accession>
<evidence type="ECO:0000313" key="11">
    <source>
        <dbReference type="EMBL" id="PPK67429.1"/>
    </source>
</evidence>
<keyword evidence="10" id="KW-0812">Transmembrane</keyword>